<evidence type="ECO:0008006" key="4">
    <source>
        <dbReference type="Google" id="ProtNLM"/>
    </source>
</evidence>
<sequence length="209" mass="23411">MFKKIAKTLFITVAFSSLATGALAKDWIEKVEVKRDGIDVIPVEVSASSYNYTKIKSKSHRFLLRLYGKATNGERIVAMKVGSFKNVLYFEGDGSLWSKSFQNRDVGSGSKRTVSISYKPTIPLKRIKWQGWDPVQACSLNLDKKIKSGMKKSVALGKTWTVSAKAYFELDAVAARKNKAKKNKWTLKNTTHQRDGYGYKVTVKCLPAS</sequence>
<dbReference type="EMBL" id="CP120863">
    <property type="protein sequence ID" value="WFE89028.1"/>
    <property type="molecule type" value="Genomic_DNA"/>
</dbReference>
<evidence type="ECO:0000313" key="3">
    <source>
        <dbReference type="Proteomes" id="UP001209803"/>
    </source>
</evidence>
<feature type="signal peptide" evidence="1">
    <location>
        <begin position="1"/>
        <end position="24"/>
    </location>
</feature>
<organism evidence="2 3">
    <name type="scientific">Roseibium porphyridii</name>
    <dbReference type="NCBI Taxonomy" id="2866279"/>
    <lineage>
        <taxon>Bacteria</taxon>
        <taxon>Pseudomonadati</taxon>
        <taxon>Pseudomonadota</taxon>
        <taxon>Alphaproteobacteria</taxon>
        <taxon>Hyphomicrobiales</taxon>
        <taxon>Stappiaceae</taxon>
        <taxon>Roseibium</taxon>
    </lineage>
</organism>
<reference evidence="2 3" key="1">
    <citation type="submission" date="2023-03" db="EMBL/GenBank/DDBJ databases">
        <title>Roseibium porphyridii sp. nov. and Roseibium rhodosorbium sp. nov. isolated from marine algae, Porphyridium cruentum and Rhodosorus marinus, respectively.</title>
        <authorList>
            <person name="Lee M.W."/>
            <person name="Choi B.J."/>
            <person name="Lee J.K."/>
            <person name="Choi D.G."/>
            <person name="Baek J.H."/>
            <person name="Bayburt H."/>
            <person name="Kim J.M."/>
            <person name="Han D.M."/>
            <person name="Kim K.H."/>
            <person name="Jeon C.O."/>
        </authorList>
    </citation>
    <scope>NUCLEOTIDE SEQUENCE [LARGE SCALE GENOMIC DNA]</scope>
    <source>
        <strain evidence="2 3">KMA01</strain>
    </source>
</reference>
<keyword evidence="3" id="KW-1185">Reference proteome</keyword>
<accession>A0ABY8F8M6</accession>
<evidence type="ECO:0000313" key="2">
    <source>
        <dbReference type="EMBL" id="WFE89028.1"/>
    </source>
</evidence>
<protein>
    <recommendedName>
        <fullName evidence="4">DUF3108 domain-containing protein</fullName>
    </recommendedName>
</protein>
<dbReference type="Proteomes" id="UP001209803">
    <property type="component" value="Chromosome"/>
</dbReference>
<keyword evidence="1" id="KW-0732">Signal</keyword>
<name>A0ABY8F8M6_9HYPH</name>
<evidence type="ECO:0000256" key="1">
    <source>
        <dbReference type="SAM" id="SignalP"/>
    </source>
</evidence>
<feature type="chain" id="PRO_5045976420" description="DUF3108 domain-containing protein" evidence="1">
    <location>
        <begin position="25"/>
        <end position="209"/>
    </location>
</feature>
<gene>
    <name evidence="2" type="ORF">K1718_23165</name>
</gene>
<proteinExistence type="predicted"/>
<dbReference type="RefSeq" id="WP_265680690.1">
    <property type="nucleotide sequence ID" value="NZ_CP120863.1"/>
</dbReference>